<dbReference type="AlphaFoldDB" id="A0A5B7FBP7"/>
<evidence type="ECO:0000313" key="1">
    <source>
        <dbReference type="EMBL" id="MPC42528.1"/>
    </source>
</evidence>
<comment type="caution">
    <text evidence="1">The sequence shown here is derived from an EMBL/GenBank/DDBJ whole genome shotgun (WGS) entry which is preliminary data.</text>
</comment>
<accession>A0A5B7FBP7</accession>
<sequence>MELNVAVRMERRGLLDSSRSDEELVTGLTLPNCYVMKLAQMIDNSCLLHPIPFNCTVDNFRSAFVEN</sequence>
<dbReference type="Proteomes" id="UP000324222">
    <property type="component" value="Unassembled WGS sequence"/>
</dbReference>
<organism evidence="1 2">
    <name type="scientific">Portunus trituberculatus</name>
    <name type="common">Swimming crab</name>
    <name type="synonym">Neptunus trituberculatus</name>
    <dbReference type="NCBI Taxonomy" id="210409"/>
    <lineage>
        <taxon>Eukaryota</taxon>
        <taxon>Metazoa</taxon>
        <taxon>Ecdysozoa</taxon>
        <taxon>Arthropoda</taxon>
        <taxon>Crustacea</taxon>
        <taxon>Multicrustacea</taxon>
        <taxon>Malacostraca</taxon>
        <taxon>Eumalacostraca</taxon>
        <taxon>Eucarida</taxon>
        <taxon>Decapoda</taxon>
        <taxon>Pleocyemata</taxon>
        <taxon>Brachyura</taxon>
        <taxon>Eubrachyura</taxon>
        <taxon>Portunoidea</taxon>
        <taxon>Portunidae</taxon>
        <taxon>Portuninae</taxon>
        <taxon>Portunus</taxon>
    </lineage>
</organism>
<reference evidence="1 2" key="1">
    <citation type="submission" date="2019-05" db="EMBL/GenBank/DDBJ databases">
        <title>Another draft genome of Portunus trituberculatus and its Hox gene families provides insights of decapod evolution.</title>
        <authorList>
            <person name="Jeong J.-H."/>
            <person name="Song I."/>
            <person name="Kim S."/>
            <person name="Choi T."/>
            <person name="Kim D."/>
            <person name="Ryu S."/>
            <person name="Kim W."/>
        </authorList>
    </citation>
    <scope>NUCLEOTIDE SEQUENCE [LARGE SCALE GENOMIC DNA]</scope>
    <source>
        <tissue evidence="1">Muscle</tissue>
    </source>
</reference>
<keyword evidence="2" id="KW-1185">Reference proteome</keyword>
<dbReference type="EMBL" id="VSRR010005471">
    <property type="protein sequence ID" value="MPC42528.1"/>
    <property type="molecule type" value="Genomic_DNA"/>
</dbReference>
<protein>
    <submittedName>
        <fullName evidence="1">Uncharacterized protein</fullName>
    </submittedName>
</protein>
<gene>
    <name evidence="1" type="ORF">E2C01_036150</name>
</gene>
<proteinExistence type="predicted"/>
<name>A0A5B7FBP7_PORTR</name>
<evidence type="ECO:0000313" key="2">
    <source>
        <dbReference type="Proteomes" id="UP000324222"/>
    </source>
</evidence>